<accession>A0A8H6V544</accession>
<keyword evidence="1" id="KW-0285">Flavoprotein</keyword>
<keyword evidence="2" id="KW-0288">FMN</keyword>
<evidence type="ECO:0000313" key="5">
    <source>
        <dbReference type="Proteomes" id="UP000641853"/>
    </source>
</evidence>
<reference evidence="4" key="1">
    <citation type="submission" date="2020-06" db="EMBL/GenBank/DDBJ databases">
        <title>Draft genome sequences of strains closely related to Aspergillus parafelis and Aspergillus hiratsukae.</title>
        <authorList>
            <person name="Dos Santos R.A.C."/>
            <person name="Rivero-Menendez O."/>
            <person name="Steenwyk J.L."/>
            <person name="Mead M.E."/>
            <person name="Goldman G.H."/>
            <person name="Alastruey-Izquierdo A."/>
            <person name="Rokas A."/>
        </authorList>
    </citation>
    <scope>NUCLEOTIDE SEQUENCE</scope>
    <source>
        <strain evidence="4">CNM-CM7691</strain>
    </source>
</reference>
<dbReference type="SUPFAM" id="SSF51412">
    <property type="entry name" value="Inosine monophosphate dehydrogenase (IMPDH)"/>
    <property type="match status" value="1"/>
</dbReference>
<sequence length="347" mass="36713">MTSTGAETLQRFFPATSRPLICNAPMAGATNARMAVAVAKAGGLGLIGGGADFTASSPELANLRQQLTYARQLLGIVDSNAPLPIGVGCLTMKSDTWKDNFVQLVNEHRPVAVWLFACTHRSQHTELIQALQKTRSDWGLKVIVQIGTVESAKEAIDDGADILSVQGSDAGGHQFKQGASLMTLLPDVADMVRREYPAKNIPLLAAGGIMDGRGAAAALMLGASGIVMGTREFLCTTECPASDQVKATLIATHDGASSTLKSRVHDEIQGRAEFWPSQYSGRAIVSDVHRKWDAESDKHKGPDMVRAPPAIVWAGAGVGQIESVLVAGTLVTDTQAQARQLIQAFST</sequence>
<keyword evidence="5" id="KW-1185">Reference proteome</keyword>
<evidence type="ECO:0000313" key="4">
    <source>
        <dbReference type="EMBL" id="KAF7178197.1"/>
    </source>
</evidence>
<dbReference type="Gene3D" id="3.20.20.70">
    <property type="entry name" value="Aldolase class I"/>
    <property type="match status" value="1"/>
</dbReference>
<organism evidence="4 5">
    <name type="scientific">Aspergillus felis</name>
    <dbReference type="NCBI Taxonomy" id="1287682"/>
    <lineage>
        <taxon>Eukaryota</taxon>
        <taxon>Fungi</taxon>
        <taxon>Dikarya</taxon>
        <taxon>Ascomycota</taxon>
        <taxon>Pezizomycotina</taxon>
        <taxon>Eurotiomycetes</taxon>
        <taxon>Eurotiomycetidae</taxon>
        <taxon>Eurotiales</taxon>
        <taxon>Aspergillaceae</taxon>
        <taxon>Aspergillus</taxon>
        <taxon>Aspergillus subgen. Fumigati</taxon>
    </lineage>
</organism>
<evidence type="ECO:0008006" key="6">
    <source>
        <dbReference type="Google" id="ProtNLM"/>
    </source>
</evidence>
<dbReference type="InterPro" id="IPR004136">
    <property type="entry name" value="NMO"/>
</dbReference>
<keyword evidence="3" id="KW-0560">Oxidoreductase</keyword>
<dbReference type="EMBL" id="JACBAG010001885">
    <property type="protein sequence ID" value="KAF7178197.1"/>
    <property type="molecule type" value="Genomic_DNA"/>
</dbReference>
<evidence type="ECO:0000256" key="1">
    <source>
        <dbReference type="ARBA" id="ARBA00022630"/>
    </source>
</evidence>
<dbReference type="Pfam" id="PF03060">
    <property type="entry name" value="NMO"/>
    <property type="match status" value="1"/>
</dbReference>
<dbReference type="PANTHER" id="PTHR32332:SF34">
    <property type="entry name" value="2-NITROPROPANE DIOXYGENASE FAMILY, PUTATIVE-RELATED"/>
    <property type="match status" value="1"/>
</dbReference>
<dbReference type="Proteomes" id="UP000641853">
    <property type="component" value="Unassembled WGS sequence"/>
</dbReference>
<dbReference type="CDD" id="cd04730">
    <property type="entry name" value="NPD_like"/>
    <property type="match status" value="1"/>
</dbReference>
<dbReference type="InterPro" id="IPR013785">
    <property type="entry name" value="Aldolase_TIM"/>
</dbReference>
<evidence type="ECO:0000256" key="3">
    <source>
        <dbReference type="ARBA" id="ARBA00023002"/>
    </source>
</evidence>
<proteinExistence type="predicted"/>
<dbReference type="GO" id="GO:0018580">
    <property type="term" value="F:nitronate monooxygenase activity"/>
    <property type="evidence" value="ECO:0007669"/>
    <property type="project" value="InterPro"/>
</dbReference>
<gene>
    <name evidence="4" type="ORF">CNMCM7691_006869</name>
</gene>
<dbReference type="PANTHER" id="PTHR32332">
    <property type="entry name" value="2-NITROPROPANE DIOXYGENASE"/>
    <property type="match status" value="1"/>
</dbReference>
<protein>
    <recommendedName>
        <fullName evidence="6">2-nitropropane dioxygenase</fullName>
    </recommendedName>
</protein>
<comment type="caution">
    <text evidence="4">The sequence shown here is derived from an EMBL/GenBank/DDBJ whole genome shotgun (WGS) entry which is preliminary data.</text>
</comment>
<evidence type="ECO:0000256" key="2">
    <source>
        <dbReference type="ARBA" id="ARBA00022643"/>
    </source>
</evidence>
<dbReference type="AlphaFoldDB" id="A0A8H6V544"/>
<name>A0A8H6V544_9EURO</name>